<sequence>MVAGERRYDGDSWDIASSVGYTALGVAAARAAESDRGDALAHDPYARLFLAAAGDPRSARRADGDDRGGSVFARTRFIGLRTRFFDDFVTGAAGDGITQVVILAAGLDARAQRLPLPAGTVVYELDQPGVLDFKVRVLAEHDVSPAAGLASVPVDLRDDWPTALRSAGFDQTRPAAWVVEGLLPYLPADAQDLLFARVSAVSAAGSRIAVEAFDTGPDAVAARQRFQAAMARGRGRGFDIAGLVYVDADRADPADTLAAAGWSVAEPREPSGLAQAYGVERVPLPGTGAAGGAPVVRYLTAERV</sequence>
<dbReference type="GO" id="GO:0032259">
    <property type="term" value="P:methylation"/>
    <property type="evidence" value="ECO:0007669"/>
    <property type="project" value="UniProtKB-KW"/>
</dbReference>
<keyword evidence="4" id="KW-0808">Transferase</keyword>
<dbReference type="EC" id="2.1.1.-" evidence="6"/>
<keyword evidence="5 6" id="KW-0949">S-adenosyl-L-methionine</keyword>
<dbReference type="PANTHER" id="PTHR43619:SF2">
    <property type="entry name" value="S-ADENOSYL-L-METHIONINE-DEPENDENT METHYLTRANSFERASES SUPERFAMILY PROTEIN"/>
    <property type="match status" value="1"/>
</dbReference>
<dbReference type="Gene3D" id="3.40.50.150">
    <property type="entry name" value="Vaccinia Virus protein VP39"/>
    <property type="match status" value="1"/>
</dbReference>
<proteinExistence type="inferred from homology"/>
<dbReference type="InterPro" id="IPR011610">
    <property type="entry name" value="SAM_mthyl_Trfase_ML2640-like"/>
</dbReference>
<dbReference type="Proteomes" id="UP001500635">
    <property type="component" value="Unassembled WGS sequence"/>
</dbReference>
<protein>
    <recommendedName>
        <fullName evidence="6">S-adenosyl-L-methionine-dependent methyltransferase</fullName>
        <ecNumber evidence="6">2.1.1.-</ecNumber>
    </recommendedName>
</protein>
<comment type="similarity">
    <text evidence="2 6">Belongs to the UPF0677 family.</text>
</comment>
<evidence type="ECO:0000256" key="6">
    <source>
        <dbReference type="RuleBase" id="RU362030"/>
    </source>
</evidence>
<dbReference type="InterPro" id="IPR029063">
    <property type="entry name" value="SAM-dependent_MTases_sf"/>
</dbReference>
<evidence type="ECO:0000256" key="2">
    <source>
        <dbReference type="ARBA" id="ARBA00008138"/>
    </source>
</evidence>
<organism evidence="7 8">
    <name type="scientific">Tsukamurella soli</name>
    <dbReference type="NCBI Taxonomy" id="644556"/>
    <lineage>
        <taxon>Bacteria</taxon>
        <taxon>Bacillati</taxon>
        <taxon>Actinomycetota</taxon>
        <taxon>Actinomycetes</taxon>
        <taxon>Mycobacteriales</taxon>
        <taxon>Tsukamurellaceae</taxon>
        <taxon>Tsukamurella</taxon>
    </lineage>
</organism>
<dbReference type="InterPro" id="IPR007213">
    <property type="entry name" value="Ppm1/Ppm2/Tcmp"/>
</dbReference>
<name>A0ABP8JTF3_9ACTN</name>
<keyword evidence="3 6" id="KW-0489">Methyltransferase</keyword>
<evidence type="ECO:0000256" key="1">
    <source>
        <dbReference type="ARBA" id="ARBA00003907"/>
    </source>
</evidence>
<evidence type="ECO:0000256" key="5">
    <source>
        <dbReference type="ARBA" id="ARBA00022691"/>
    </source>
</evidence>
<accession>A0ABP8JTF3</accession>
<gene>
    <name evidence="7" type="ORF">GCM10023147_29490</name>
</gene>
<dbReference type="EMBL" id="BAABFR010000045">
    <property type="protein sequence ID" value="GAA4395832.1"/>
    <property type="molecule type" value="Genomic_DNA"/>
</dbReference>
<keyword evidence="8" id="KW-1185">Reference proteome</keyword>
<dbReference type="PANTHER" id="PTHR43619">
    <property type="entry name" value="S-ADENOSYL-L-METHIONINE-DEPENDENT METHYLTRANSFERASE YKTD-RELATED"/>
    <property type="match status" value="1"/>
</dbReference>
<comment type="function">
    <text evidence="1 6">Exhibits S-adenosyl-L-methionine-dependent methyltransferase activity.</text>
</comment>
<evidence type="ECO:0000256" key="3">
    <source>
        <dbReference type="ARBA" id="ARBA00022603"/>
    </source>
</evidence>
<dbReference type="SUPFAM" id="SSF53335">
    <property type="entry name" value="S-adenosyl-L-methionine-dependent methyltransferases"/>
    <property type="match status" value="1"/>
</dbReference>
<evidence type="ECO:0000313" key="7">
    <source>
        <dbReference type="EMBL" id="GAA4395832.1"/>
    </source>
</evidence>
<dbReference type="NCBIfam" id="TIGR00027">
    <property type="entry name" value="mthyl_TIGR00027"/>
    <property type="match status" value="1"/>
</dbReference>
<dbReference type="Pfam" id="PF04072">
    <property type="entry name" value="LCM"/>
    <property type="match status" value="1"/>
</dbReference>
<dbReference type="GO" id="GO:0008168">
    <property type="term" value="F:methyltransferase activity"/>
    <property type="evidence" value="ECO:0007669"/>
    <property type="project" value="UniProtKB-KW"/>
</dbReference>
<comment type="caution">
    <text evidence="7">The sequence shown here is derived from an EMBL/GenBank/DDBJ whole genome shotgun (WGS) entry which is preliminary data.</text>
</comment>
<evidence type="ECO:0000256" key="4">
    <source>
        <dbReference type="ARBA" id="ARBA00022679"/>
    </source>
</evidence>
<reference evidence="8" key="1">
    <citation type="journal article" date="2019" name="Int. J. Syst. Evol. Microbiol.">
        <title>The Global Catalogue of Microorganisms (GCM) 10K type strain sequencing project: providing services to taxonomists for standard genome sequencing and annotation.</title>
        <authorList>
            <consortium name="The Broad Institute Genomics Platform"/>
            <consortium name="The Broad Institute Genome Sequencing Center for Infectious Disease"/>
            <person name="Wu L."/>
            <person name="Ma J."/>
        </authorList>
    </citation>
    <scope>NUCLEOTIDE SEQUENCE [LARGE SCALE GENOMIC DNA]</scope>
    <source>
        <strain evidence="8">JCM 17688</strain>
    </source>
</reference>
<evidence type="ECO:0000313" key="8">
    <source>
        <dbReference type="Proteomes" id="UP001500635"/>
    </source>
</evidence>